<evidence type="ECO:0000259" key="1">
    <source>
        <dbReference type="PROSITE" id="PS50110"/>
    </source>
</evidence>
<gene>
    <name evidence="2" type="ORF">S01H1_67898</name>
</gene>
<dbReference type="PROSITE" id="PS50110">
    <property type="entry name" value="RESPONSE_REGULATORY"/>
    <property type="match status" value="1"/>
</dbReference>
<accession>X0XDU9</accession>
<dbReference type="InterPro" id="IPR001789">
    <property type="entry name" value="Sig_transdc_resp-reg_receiver"/>
</dbReference>
<comment type="caution">
    <text evidence="2">The sequence shown here is derived from an EMBL/GenBank/DDBJ whole genome shotgun (WGS) entry which is preliminary data.</text>
</comment>
<feature type="non-terminal residue" evidence="2">
    <location>
        <position position="33"/>
    </location>
</feature>
<feature type="domain" description="Response regulatory" evidence="1">
    <location>
        <begin position="3"/>
        <end position="33"/>
    </location>
</feature>
<reference evidence="2" key="1">
    <citation type="journal article" date="2014" name="Front. Microbiol.">
        <title>High frequency of phylogenetically diverse reductive dehalogenase-homologous genes in deep subseafloor sedimentary metagenomes.</title>
        <authorList>
            <person name="Kawai M."/>
            <person name="Futagami T."/>
            <person name="Toyoda A."/>
            <person name="Takaki Y."/>
            <person name="Nishi S."/>
            <person name="Hori S."/>
            <person name="Arai W."/>
            <person name="Tsubouchi T."/>
            <person name="Morono Y."/>
            <person name="Uchiyama I."/>
            <person name="Ito T."/>
            <person name="Fujiyama A."/>
            <person name="Inagaki F."/>
            <person name="Takami H."/>
        </authorList>
    </citation>
    <scope>NUCLEOTIDE SEQUENCE</scope>
    <source>
        <strain evidence="2">Expedition CK06-06</strain>
    </source>
</reference>
<dbReference type="Gene3D" id="3.40.50.2300">
    <property type="match status" value="1"/>
</dbReference>
<proteinExistence type="predicted"/>
<dbReference type="EMBL" id="BARS01044991">
    <property type="protein sequence ID" value="GAG41275.1"/>
    <property type="molecule type" value="Genomic_DNA"/>
</dbReference>
<dbReference type="GO" id="GO:0000160">
    <property type="term" value="P:phosphorelay signal transduction system"/>
    <property type="evidence" value="ECO:0007669"/>
    <property type="project" value="InterPro"/>
</dbReference>
<name>X0XDU9_9ZZZZ</name>
<organism evidence="2">
    <name type="scientific">marine sediment metagenome</name>
    <dbReference type="NCBI Taxonomy" id="412755"/>
    <lineage>
        <taxon>unclassified sequences</taxon>
        <taxon>metagenomes</taxon>
        <taxon>ecological metagenomes</taxon>
    </lineage>
</organism>
<sequence length="33" mass="3718">MISVILVDNHAIMRDGLRHLLEEESDIEVIGEA</sequence>
<protein>
    <recommendedName>
        <fullName evidence="1">Response regulatory domain-containing protein</fullName>
    </recommendedName>
</protein>
<dbReference type="AlphaFoldDB" id="X0XDU9"/>
<evidence type="ECO:0000313" key="2">
    <source>
        <dbReference type="EMBL" id="GAG41275.1"/>
    </source>
</evidence>